<dbReference type="Proteomes" id="UP000198942">
    <property type="component" value="Unassembled WGS sequence"/>
</dbReference>
<proteinExistence type="predicted"/>
<evidence type="ECO:0000313" key="2">
    <source>
        <dbReference type="EMBL" id="SEO58495.1"/>
    </source>
</evidence>
<name>A0A1H8QWE1_9SPHI</name>
<dbReference type="STRING" id="551995.SAMN05192574_109180"/>
<dbReference type="OrthoDB" id="661524at2"/>
<keyword evidence="3" id="KW-1185">Reference proteome</keyword>
<feature type="region of interest" description="Disordered" evidence="1">
    <location>
        <begin position="138"/>
        <end position="163"/>
    </location>
</feature>
<feature type="compositionally biased region" description="Polar residues" evidence="1">
    <location>
        <begin position="152"/>
        <end position="163"/>
    </location>
</feature>
<reference evidence="3" key="1">
    <citation type="submission" date="2016-10" db="EMBL/GenBank/DDBJ databases">
        <authorList>
            <person name="Varghese N."/>
            <person name="Submissions S."/>
        </authorList>
    </citation>
    <scope>NUCLEOTIDE SEQUENCE [LARGE SCALE GENOMIC DNA]</scope>
    <source>
        <strain evidence="3">Gh-48</strain>
    </source>
</reference>
<evidence type="ECO:0000313" key="3">
    <source>
        <dbReference type="Proteomes" id="UP000198942"/>
    </source>
</evidence>
<organism evidence="2 3">
    <name type="scientific">Mucilaginibacter gossypiicola</name>
    <dbReference type="NCBI Taxonomy" id="551995"/>
    <lineage>
        <taxon>Bacteria</taxon>
        <taxon>Pseudomonadati</taxon>
        <taxon>Bacteroidota</taxon>
        <taxon>Sphingobacteriia</taxon>
        <taxon>Sphingobacteriales</taxon>
        <taxon>Sphingobacteriaceae</taxon>
        <taxon>Mucilaginibacter</taxon>
    </lineage>
</organism>
<gene>
    <name evidence="2" type="ORF">SAMN05192574_109180</name>
</gene>
<sequence>METQEKRPSSPITGHEGAPIELDLAAQWTENHRHRNPKDNISQFFGREILNTILNQPDCMGIRIYYANDQRLNSWQKFWIAISNFLLSVVANIGGQQHFIITGVLETGEDQLPEENAPKAKSTESVQTFSLMSATTSNTLGEQSMPCPGSSGCPQNRLTGKTS</sequence>
<dbReference type="RefSeq" id="WP_091216821.1">
    <property type="nucleotide sequence ID" value="NZ_FOCL01000009.1"/>
</dbReference>
<dbReference type="AlphaFoldDB" id="A0A1H8QWE1"/>
<protein>
    <submittedName>
        <fullName evidence="2">Uncharacterized protein</fullName>
    </submittedName>
</protein>
<dbReference type="EMBL" id="FOCL01000009">
    <property type="protein sequence ID" value="SEO58495.1"/>
    <property type="molecule type" value="Genomic_DNA"/>
</dbReference>
<evidence type="ECO:0000256" key="1">
    <source>
        <dbReference type="SAM" id="MobiDB-lite"/>
    </source>
</evidence>
<accession>A0A1H8QWE1</accession>